<dbReference type="InterPro" id="IPR011707">
    <property type="entry name" value="Cu-oxidase-like_N"/>
</dbReference>
<dbReference type="InterPro" id="IPR045087">
    <property type="entry name" value="Cu-oxidase_fam"/>
</dbReference>
<evidence type="ECO:0000259" key="15">
    <source>
        <dbReference type="Pfam" id="PF07732"/>
    </source>
</evidence>
<dbReference type="FunFam" id="2.60.40.420:FF:000045">
    <property type="entry name" value="Laccase 2"/>
    <property type="match status" value="1"/>
</dbReference>
<evidence type="ECO:0000259" key="13">
    <source>
        <dbReference type="Pfam" id="PF00394"/>
    </source>
</evidence>
<dbReference type="CDD" id="cd13903">
    <property type="entry name" value="CuRO_3_Tv-LCC_like"/>
    <property type="match status" value="1"/>
</dbReference>
<dbReference type="Pfam" id="PF07732">
    <property type="entry name" value="Cu-oxidase_3"/>
    <property type="match status" value="1"/>
</dbReference>
<dbReference type="GO" id="GO:0005507">
    <property type="term" value="F:copper ion binding"/>
    <property type="evidence" value="ECO:0007669"/>
    <property type="project" value="InterPro"/>
</dbReference>
<feature type="domain" description="Plastocyanin-like" evidence="15">
    <location>
        <begin position="33"/>
        <end position="158"/>
    </location>
</feature>
<evidence type="ECO:0000256" key="10">
    <source>
        <dbReference type="ARBA" id="ARBA00023157"/>
    </source>
</evidence>
<feature type="signal peptide" evidence="12">
    <location>
        <begin position="1"/>
        <end position="24"/>
    </location>
</feature>
<dbReference type="GO" id="GO:0052716">
    <property type="term" value="F:hydroquinone:oxygen oxidoreductase activity"/>
    <property type="evidence" value="ECO:0007669"/>
    <property type="project" value="UniProtKB-EC"/>
</dbReference>
<evidence type="ECO:0000256" key="8">
    <source>
        <dbReference type="ARBA" id="ARBA00023002"/>
    </source>
</evidence>
<feature type="chain" id="PRO_5023129077" description="laccase" evidence="12">
    <location>
        <begin position="25"/>
        <end position="568"/>
    </location>
</feature>
<evidence type="ECO:0000256" key="12">
    <source>
        <dbReference type="SAM" id="SignalP"/>
    </source>
</evidence>
<dbReference type="PROSITE" id="PS00080">
    <property type="entry name" value="MULTICOPPER_OXIDASE2"/>
    <property type="match status" value="1"/>
</dbReference>
<keyword evidence="10" id="KW-1015">Disulfide bond</keyword>
<evidence type="ECO:0000313" key="16">
    <source>
        <dbReference type="EMBL" id="TFK97379.1"/>
    </source>
</evidence>
<organism evidence="16 17">
    <name type="scientific">Pterulicium gracile</name>
    <dbReference type="NCBI Taxonomy" id="1884261"/>
    <lineage>
        <taxon>Eukaryota</taxon>
        <taxon>Fungi</taxon>
        <taxon>Dikarya</taxon>
        <taxon>Basidiomycota</taxon>
        <taxon>Agaricomycotina</taxon>
        <taxon>Agaricomycetes</taxon>
        <taxon>Agaricomycetidae</taxon>
        <taxon>Agaricales</taxon>
        <taxon>Pleurotineae</taxon>
        <taxon>Pterulaceae</taxon>
        <taxon>Pterulicium</taxon>
    </lineage>
</organism>
<dbReference type="Proteomes" id="UP000305067">
    <property type="component" value="Unassembled WGS sequence"/>
</dbReference>
<evidence type="ECO:0000259" key="14">
    <source>
        <dbReference type="Pfam" id="PF07731"/>
    </source>
</evidence>
<evidence type="ECO:0000256" key="9">
    <source>
        <dbReference type="ARBA" id="ARBA00023008"/>
    </source>
</evidence>
<evidence type="ECO:0000256" key="1">
    <source>
        <dbReference type="ARBA" id="ARBA00000349"/>
    </source>
</evidence>
<dbReference type="InterPro" id="IPR033138">
    <property type="entry name" value="Cu_oxidase_CS"/>
</dbReference>
<dbReference type="PANTHER" id="PTHR11709:SF394">
    <property type="entry name" value="FI03373P-RELATED"/>
    <property type="match status" value="1"/>
</dbReference>
<dbReference type="AlphaFoldDB" id="A0A5C3Q8J0"/>
<dbReference type="Pfam" id="PF00394">
    <property type="entry name" value="Cu-oxidase"/>
    <property type="match status" value="1"/>
</dbReference>
<dbReference type="STRING" id="1884261.A0A5C3Q8J0"/>
<dbReference type="InterPro" id="IPR008972">
    <property type="entry name" value="Cupredoxin"/>
</dbReference>
<dbReference type="SUPFAM" id="SSF49503">
    <property type="entry name" value="Cupredoxins"/>
    <property type="match status" value="3"/>
</dbReference>
<evidence type="ECO:0000256" key="7">
    <source>
        <dbReference type="ARBA" id="ARBA00022723"/>
    </source>
</evidence>
<proteinExistence type="inferred from homology"/>
<gene>
    <name evidence="16" type="ORF">BDV98DRAFT_535512</name>
</gene>
<dbReference type="InterPro" id="IPR011706">
    <property type="entry name" value="Cu-oxidase_C"/>
</dbReference>
<keyword evidence="17" id="KW-1185">Reference proteome</keyword>
<evidence type="ECO:0000256" key="3">
    <source>
        <dbReference type="ARBA" id="ARBA00004613"/>
    </source>
</evidence>
<keyword evidence="12" id="KW-0732">Signal</keyword>
<keyword evidence="11" id="KW-0325">Glycoprotein</keyword>
<keyword evidence="7" id="KW-0479">Metal-binding</keyword>
<sequence>MVAFSSSTRQSILALALSATAALAATVQREISVTSNDVNPDGFAREATLVDNQLPGPVIKGNMGDRFEITVANDLQSDQMYKVLSVHWHGIHMYHTTWSDGSATVSQCPVIPNNKFTYVWDTSEARGSRQSGTFWYHSHFSSQYCDGLRGPLIIRDDAEDKKKFNYDIDSEDHIISLGDWFHSYGKDFHPGPFSRPQIPDSIIINGRGVDPYNPTKAAIDALSVITVQPGKRYRMRVIQMSCYTAFDYSIDGHALEIIEADSILMKPYTVDSVTIYAGQRYSHILDTRNKRPDAYWIRAQPERLKIKYAIRGATGASATVPYWKNSTNVAVLRYTNSPNQWPVNASDISVPATPRILNETAMRPYTDVRAPGNPVVGAADINITLSTTFNSTRDGLFRINNSTFTPPRVPMLLQIMSGARDAADLMPQGTTYVLPRDKVVEVRIKGTSRETGGPHPFHLHGHDFYVIKAAGSNVTNFVNPMQRDTISSGLENDEAIIRFKTDNPGPWFLHCHLDWHLDMGMGVVFAEDTKRTKAQNPVSQEWNELCDKYNNYVESGGENREMDEEGQI</sequence>
<dbReference type="GO" id="GO:0005576">
    <property type="term" value="C:extracellular region"/>
    <property type="evidence" value="ECO:0007669"/>
    <property type="project" value="UniProtKB-SubCell"/>
</dbReference>
<keyword evidence="8" id="KW-0560">Oxidoreductase</keyword>
<accession>A0A5C3Q8J0</accession>
<dbReference type="InterPro" id="IPR001117">
    <property type="entry name" value="Cu-oxidase_2nd"/>
</dbReference>
<evidence type="ECO:0000256" key="6">
    <source>
        <dbReference type="ARBA" id="ARBA00022525"/>
    </source>
</evidence>
<evidence type="ECO:0000256" key="11">
    <source>
        <dbReference type="ARBA" id="ARBA00023180"/>
    </source>
</evidence>
<dbReference type="EMBL" id="ML178848">
    <property type="protein sequence ID" value="TFK97379.1"/>
    <property type="molecule type" value="Genomic_DNA"/>
</dbReference>
<name>A0A5C3Q8J0_9AGAR</name>
<dbReference type="EC" id="1.10.3.2" evidence="5"/>
<protein>
    <recommendedName>
        <fullName evidence="5">laccase</fullName>
        <ecNumber evidence="5">1.10.3.2</ecNumber>
    </recommendedName>
</protein>
<evidence type="ECO:0000256" key="2">
    <source>
        <dbReference type="ARBA" id="ARBA00001935"/>
    </source>
</evidence>
<reference evidence="16 17" key="1">
    <citation type="journal article" date="2019" name="Nat. Ecol. Evol.">
        <title>Megaphylogeny resolves global patterns of mushroom evolution.</title>
        <authorList>
            <person name="Varga T."/>
            <person name="Krizsan K."/>
            <person name="Foldi C."/>
            <person name="Dima B."/>
            <person name="Sanchez-Garcia M."/>
            <person name="Sanchez-Ramirez S."/>
            <person name="Szollosi G.J."/>
            <person name="Szarkandi J.G."/>
            <person name="Papp V."/>
            <person name="Albert L."/>
            <person name="Andreopoulos W."/>
            <person name="Angelini C."/>
            <person name="Antonin V."/>
            <person name="Barry K.W."/>
            <person name="Bougher N.L."/>
            <person name="Buchanan P."/>
            <person name="Buyck B."/>
            <person name="Bense V."/>
            <person name="Catcheside P."/>
            <person name="Chovatia M."/>
            <person name="Cooper J."/>
            <person name="Damon W."/>
            <person name="Desjardin D."/>
            <person name="Finy P."/>
            <person name="Geml J."/>
            <person name="Haridas S."/>
            <person name="Hughes K."/>
            <person name="Justo A."/>
            <person name="Karasinski D."/>
            <person name="Kautmanova I."/>
            <person name="Kiss B."/>
            <person name="Kocsube S."/>
            <person name="Kotiranta H."/>
            <person name="LaButti K.M."/>
            <person name="Lechner B.E."/>
            <person name="Liimatainen K."/>
            <person name="Lipzen A."/>
            <person name="Lukacs Z."/>
            <person name="Mihaltcheva S."/>
            <person name="Morgado L.N."/>
            <person name="Niskanen T."/>
            <person name="Noordeloos M.E."/>
            <person name="Ohm R.A."/>
            <person name="Ortiz-Santana B."/>
            <person name="Ovrebo C."/>
            <person name="Racz N."/>
            <person name="Riley R."/>
            <person name="Savchenko A."/>
            <person name="Shiryaev A."/>
            <person name="Soop K."/>
            <person name="Spirin V."/>
            <person name="Szebenyi C."/>
            <person name="Tomsovsky M."/>
            <person name="Tulloss R.E."/>
            <person name="Uehling J."/>
            <person name="Grigoriev I.V."/>
            <person name="Vagvolgyi C."/>
            <person name="Papp T."/>
            <person name="Martin F.M."/>
            <person name="Miettinen O."/>
            <person name="Hibbett D.S."/>
            <person name="Nagy L.G."/>
        </authorList>
    </citation>
    <scope>NUCLEOTIDE SEQUENCE [LARGE SCALE GENOMIC DNA]</scope>
    <source>
        <strain evidence="16 17">CBS 309.79</strain>
    </source>
</reference>
<dbReference type="Gene3D" id="2.60.40.420">
    <property type="entry name" value="Cupredoxins - blue copper proteins"/>
    <property type="match status" value="3"/>
</dbReference>
<comment type="catalytic activity">
    <reaction evidence="1">
        <text>4 hydroquinone + O2 = 4 benzosemiquinone + 2 H2O</text>
        <dbReference type="Rhea" id="RHEA:11276"/>
        <dbReference type="ChEBI" id="CHEBI:15377"/>
        <dbReference type="ChEBI" id="CHEBI:15379"/>
        <dbReference type="ChEBI" id="CHEBI:17594"/>
        <dbReference type="ChEBI" id="CHEBI:17977"/>
        <dbReference type="EC" id="1.10.3.2"/>
    </reaction>
</comment>
<feature type="domain" description="Plastocyanin-like" evidence="14">
    <location>
        <begin position="405"/>
        <end position="529"/>
    </location>
</feature>
<evidence type="ECO:0000313" key="17">
    <source>
        <dbReference type="Proteomes" id="UP000305067"/>
    </source>
</evidence>
<dbReference type="PROSITE" id="PS00079">
    <property type="entry name" value="MULTICOPPER_OXIDASE1"/>
    <property type="match status" value="2"/>
</dbReference>
<keyword evidence="6" id="KW-0964">Secreted</keyword>
<feature type="domain" description="Plastocyanin-like" evidence="13">
    <location>
        <begin position="171"/>
        <end position="336"/>
    </location>
</feature>
<keyword evidence="9" id="KW-0186">Copper</keyword>
<dbReference type="PANTHER" id="PTHR11709">
    <property type="entry name" value="MULTI-COPPER OXIDASE"/>
    <property type="match status" value="1"/>
</dbReference>
<dbReference type="OrthoDB" id="2121828at2759"/>
<evidence type="ECO:0000256" key="4">
    <source>
        <dbReference type="ARBA" id="ARBA00010609"/>
    </source>
</evidence>
<comment type="subcellular location">
    <subcellularLocation>
        <location evidence="3">Secreted</location>
    </subcellularLocation>
</comment>
<evidence type="ECO:0000256" key="5">
    <source>
        <dbReference type="ARBA" id="ARBA00012297"/>
    </source>
</evidence>
<dbReference type="Pfam" id="PF07731">
    <property type="entry name" value="Cu-oxidase_2"/>
    <property type="match status" value="1"/>
</dbReference>
<dbReference type="InterPro" id="IPR002355">
    <property type="entry name" value="Cu_oxidase_Cu_BS"/>
</dbReference>
<comment type="cofactor">
    <cofactor evidence="2">
        <name>Cu cation</name>
        <dbReference type="ChEBI" id="CHEBI:23378"/>
    </cofactor>
</comment>
<comment type="similarity">
    <text evidence="4">Belongs to the multicopper oxidase family.</text>
</comment>